<organism evidence="2">
    <name type="scientific">Palpitomonas bilix</name>
    <dbReference type="NCBI Taxonomy" id="652834"/>
    <lineage>
        <taxon>Eukaryota</taxon>
        <taxon>Eukaryota incertae sedis</taxon>
    </lineage>
</organism>
<feature type="region of interest" description="Disordered" evidence="1">
    <location>
        <begin position="478"/>
        <end position="501"/>
    </location>
</feature>
<feature type="compositionally biased region" description="Basic and acidic residues" evidence="1">
    <location>
        <begin position="221"/>
        <end position="231"/>
    </location>
</feature>
<evidence type="ECO:0000256" key="1">
    <source>
        <dbReference type="SAM" id="MobiDB-lite"/>
    </source>
</evidence>
<feature type="region of interest" description="Disordered" evidence="1">
    <location>
        <begin position="158"/>
        <end position="199"/>
    </location>
</feature>
<protein>
    <submittedName>
        <fullName evidence="2">Uncharacterized protein</fullName>
    </submittedName>
</protein>
<reference evidence="2" key="1">
    <citation type="submission" date="2021-01" db="EMBL/GenBank/DDBJ databases">
        <authorList>
            <person name="Corre E."/>
            <person name="Pelletier E."/>
            <person name="Niang G."/>
            <person name="Scheremetjew M."/>
            <person name="Finn R."/>
            <person name="Kale V."/>
            <person name="Holt S."/>
            <person name="Cochrane G."/>
            <person name="Meng A."/>
            <person name="Brown T."/>
            <person name="Cohen L."/>
        </authorList>
    </citation>
    <scope>NUCLEOTIDE SEQUENCE</scope>
    <source>
        <strain evidence="2">NIES-2562</strain>
    </source>
</reference>
<sequence>MARRGSVGSSTMMESLAPASRIASAAASNVGGSVVISCESQKSTTVIVGLDDVIFVIGKSDTEDVFLGSTSVIEGCRGSIPPLSAKRVHLRADIRTRRPGGSMTISLTRVSEDLFAVAKVHITLQDVPQESVTRWLEIEKEVEVSELLHNEIITSNQTMEGGVIDASQDRREERGGENGEMRLNGEGGGGGSEKSRTGDLDLQHADDQIASWPAGSWVGHSGKEGANEKGSRQTKPASGTGSGRSTITSAKKKASARAPAQRREGGEDGMKTPSSLSSKQRGGRQQKGGDEQQMPSLILGGADLSPISHHGSPSGGDVSHASMKMTEGHSFGVTSPGKDRHELSSTSTAARQDANGGSAGGRNHYPRMFDPSTSHIDDVKEGWLSGRARFCLFAICSDVRELKKRLNEKGLEAMSRVEVSDSAVVVGFPFKIRVQGDEDSGRHTEAVGEIDTGDGPALKLQRGRKLILVGIQEVESSGSSVAKKEKEGGGGGAMSDAHSDGRKVSYHVAPLAELMPESLSVDPRLSASMTLASGEGGKNRYLTGSHMSRPLLSCKVPIINPKPCGHATFVGQKVGGPKTPTRLLHVVLSMGEWRYMGTGKNTAGGKVMGGTKGVYAKQHGNAAGENDPNMKLWAMQLRH</sequence>
<accession>A0A7S3D0C4</accession>
<feature type="compositionally biased region" description="Basic and acidic residues" evidence="1">
    <location>
        <begin position="261"/>
        <end position="270"/>
    </location>
</feature>
<name>A0A7S3D0C4_9EUKA</name>
<feature type="region of interest" description="Disordered" evidence="1">
    <location>
        <begin position="212"/>
        <end position="369"/>
    </location>
</feature>
<gene>
    <name evidence="2" type="ORF">PBIL07802_LOCUS4410</name>
</gene>
<feature type="compositionally biased region" description="Low complexity" evidence="1">
    <location>
        <begin position="305"/>
        <end position="316"/>
    </location>
</feature>
<evidence type="ECO:0000313" key="2">
    <source>
        <dbReference type="EMBL" id="CAE0242246.1"/>
    </source>
</evidence>
<feature type="compositionally biased region" description="Basic and acidic residues" evidence="1">
    <location>
        <begin position="167"/>
        <end position="180"/>
    </location>
</feature>
<proteinExistence type="predicted"/>
<dbReference type="AlphaFoldDB" id="A0A7S3D0C4"/>
<dbReference type="EMBL" id="HBIB01007022">
    <property type="protein sequence ID" value="CAE0242246.1"/>
    <property type="molecule type" value="Transcribed_RNA"/>
</dbReference>